<evidence type="ECO:0000313" key="2">
    <source>
        <dbReference type="EMBL" id="RRT54888.1"/>
    </source>
</evidence>
<dbReference type="CDD" id="cd06086">
    <property type="entry name" value="KOW_Spt5_6"/>
    <property type="match status" value="1"/>
</dbReference>
<dbReference type="Pfam" id="PF23038">
    <property type="entry name" value="KOW6_SPT51-2"/>
    <property type="match status" value="1"/>
</dbReference>
<proteinExistence type="predicted"/>
<evidence type="ECO:0000259" key="1">
    <source>
        <dbReference type="SMART" id="SM00739"/>
    </source>
</evidence>
<dbReference type="InterPro" id="IPR057934">
    <property type="entry name" value="KOW_Spt5_7"/>
</dbReference>
<protein>
    <recommendedName>
        <fullName evidence="1">KOW domain-containing protein</fullName>
    </recommendedName>
</protein>
<dbReference type="Gene3D" id="2.30.30.30">
    <property type="match status" value="1"/>
</dbReference>
<organism evidence="2 3">
    <name type="scientific">Ensete ventricosum</name>
    <name type="common">Abyssinian banana</name>
    <name type="synonym">Musa ensete</name>
    <dbReference type="NCBI Taxonomy" id="4639"/>
    <lineage>
        <taxon>Eukaryota</taxon>
        <taxon>Viridiplantae</taxon>
        <taxon>Streptophyta</taxon>
        <taxon>Embryophyta</taxon>
        <taxon>Tracheophyta</taxon>
        <taxon>Spermatophyta</taxon>
        <taxon>Magnoliopsida</taxon>
        <taxon>Liliopsida</taxon>
        <taxon>Zingiberales</taxon>
        <taxon>Musaceae</taxon>
        <taxon>Ensete</taxon>
    </lineage>
</organism>
<dbReference type="EMBL" id="AMZH03010363">
    <property type="protein sequence ID" value="RRT54888.1"/>
    <property type="molecule type" value="Genomic_DNA"/>
</dbReference>
<dbReference type="GO" id="GO:0006357">
    <property type="term" value="P:regulation of transcription by RNA polymerase II"/>
    <property type="evidence" value="ECO:0007669"/>
    <property type="project" value="InterPro"/>
</dbReference>
<dbReference type="InterPro" id="IPR057935">
    <property type="entry name" value="KOW_Spt5_6_plant"/>
</dbReference>
<name>A0A426YT36_ENSVE</name>
<sequence>MLIKFNAVGGGFRGGRGHDSIIGKCIKIKSGPLKGYRGRVKEVTGPLVRVELDSQMKIVTGKSLILVALLAGGENEGNWYMPDIFVNVVKPGGDSHVGIVREVLMQLVHLQDGSCKVALGSAGNGETLTIGSSDLEVVRPKKSDKIKIMNGTLRGVTGKLIGIDGSDGIVKLDDTYEVKILDMVILAKLATK</sequence>
<dbReference type="Proteomes" id="UP000287651">
    <property type="component" value="Unassembled WGS sequence"/>
</dbReference>
<dbReference type="InterPro" id="IPR014722">
    <property type="entry name" value="Rib_uL2_dom2"/>
</dbReference>
<dbReference type="InterPro" id="IPR041978">
    <property type="entry name" value="KOW_Spt5_5"/>
</dbReference>
<reference evidence="2 3" key="1">
    <citation type="journal article" date="2014" name="Agronomy (Basel)">
        <title>A Draft Genome Sequence for Ensete ventricosum, the Drought-Tolerant Tree Against Hunger.</title>
        <authorList>
            <person name="Harrison J."/>
            <person name="Moore K.A."/>
            <person name="Paszkiewicz K."/>
            <person name="Jones T."/>
            <person name="Grant M."/>
            <person name="Ambacheew D."/>
            <person name="Muzemil S."/>
            <person name="Studholme D.J."/>
        </authorList>
    </citation>
    <scope>NUCLEOTIDE SEQUENCE [LARGE SCALE GENOMIC DNA]</scope>
</reference>
<comment type="caution">
    <text evidence="2">The sequence shown here is derived from an EMBL/GenBank/DDBJ whole genome shotgun (WGS) entry which is preliminary data.</text>
</comment>
<feature type="domain" description="KOW" evidence="1">
    <location>
        <begin position="19"/>
        <end position="46"/>
    </location>
</feature>
<dbReference type="SMART" id="SM00739">
    <property type="entry name" value="KOW"/>
    <property type="match status" value="2"/>
</dbReference>
<dbReference type="GO" id="GO:0003729">
    <property type="term" value="F:mRNA binding"/>
    <property type="evidence" value="ECO:0007669"/>
    <property type="project" value="TreeGrafter"/>
</dbReference>
<dbReference type="Pfam" id="PF23287">
    <property type="entry name" value="KOW7_SPT5"/>
    <property type="match status" value="1"/>
</dbReference>
<dbReference type="PANTHER" id="PTHR11125:SF7">
    <property type="entry name" value="TRANSCRIPTION ELONGATION FACTOR SPT5"/>
    <property type="match status" value="1"/>
</dbReference>
<dbReference type="InterPro" id="IPR039659">
    <property type="entry name" value="SPT5"/>
</dbReference>
<dbReference type="AlphaFoldDB" id="A0A426YT36"/>
<accession>A0A426YT36</accession>
<dbReference type="Pfam" id="PF23290">
    <property type="entry name" value="KOW5_SPT5"/>
    <property type="match status" value="1"/>
</dbReference>
<evidence type="ECO:0000313" key="3">
    <source>
        <dbReference type="Proteomes" id="UP000287651"/>
    </source>
</evidence>
<feature type="domain" description="KOW" evidence="1">
    <location>
        <begin position="139"/>
        <end position="166"/>
    </location>
</feature>
<dbReference type="GO" id="GO:0032784">
    <property type="term" value="P:regulation of DNA-templated transcription elongation"/>
    <property type="evidence" value="ECO:0007669"/>
    <property type="project" value="InterPro"/>
</dbReference>
<dbReference type="PANTHER" id="PTHR11125">
    <property type="entry name" value="SUPPRESSOR OF TY 5"/>
    <property type="match status" value="1"/>
</dbReference>
<dbReference type="GO" id="GO:0032044">
    <property type="term" value="C:DSIF complex"/>
    <property type="evidence" value="ECO:0007669"/>
    <property type="project" value="TreeGrafter"/>
</dbReference>
<dbReference type="InterPro" id="IPR005824">
    <property type="entry name" value="KOW"/>
</dbReference>
<gene>
    <name evidence="2" type="ORF">B296_00048825</name>
</gene>
<dbReference type="CDD" id="cd06085">
    <property type="entry name" value="KOW_Spt5_5"/>
    <property type="match status" value="1"/>
</dbReference>
<dbReference type="GO" id="GO:0006368">
    <property type="term" value="P:transcription elongation by RNA polymerase II"/>
    <property type="evidence" value="ECO:0007669"/>
    <property type="project" value="TreeGrafter"/>
</dbReference>